<feature type="non-terminal residue" evidence="2">
    <location>
        <position position="174"/>
    </location>
</feature>
<dbReference type="AlphaFoldDB" id="A0AAD7ZXL2"/>
<proteinExistence type="predicted"/>
<sequence>MQARDRDEHMQETERRLRDTPATLRLVDYSQQPPVAPPLRHQYGTHHHYQLPVPTPQQPTVYSHPEGHSAMIPPPMVAPSLQAPDEQLMPMHHRNPTLEESRQRLHQWMYGNPLHVRARSPRPQEPVFPAEQLMPIHRWHTPVEESRTPLRQVMHTNTSQDTIEQYTFLHKYKQ</sequence>
<gene>
    <name evidence="2" type="ORF">L9F63_028120</name>
</gene>
<protein>
    <submittedName>
        <fullName evidence="2">Uncharacterized protein</fullName>
    </submittedName>
</protein>
<dbReference type="Proteomes" id="UP001233999">
    <property type="component" value="Unassembled WGS sequence"/>
</dbReference>
<name>A0AAD7ZXL2_DIPPU</name>
<reference evidence="2" key="1">
    <citation type="journal article" date="2023" name="IScience">
        <title>Live-bearing cockroach genome reveals convergent evolutionary mechanisms linked to viviparity in insects and beyond.</title>
        <authorList>
            <person name="Fouks B."/>
            <person name="Harrison M.C."/>
            <person name="Mikhailova A.A."/>
            <person name="Marchal E."/>
            <person name="English S."/>
            <person name="Carruthers M."/>
            <person name="Jennings E.C."/>
            <person name="Chiamaka E.L."/>
            <person name="Frigard R.A."/>
            <person name="Pippel M."/>
            <person name="Attardo G.M."/>
            <person name="Benoit J.B."/>
            <person name="Bornberg-Bauer E."/>
            <person name="Tobe S.S."/>
        </authorList>
    </citation>
    <scope>NUCLEOTIDE SEQUENCE</scope>
    <source>
        <strain evidence="2">Stay&amp;Tobe</strain>
    </source>
</reference>
<accession>A0AAD7ZXL2</accession>
<keyword evidence="3" id="KW-1185">Reference proteome</keyword>
<comment type="caution">
    <text evidence="2">The sequence shown here is derived from an EMBL/GenBank/DDBJ whole genome shotgun (WGS) entry which is preliminary data.</text>
</comment>
<organism evidence="2 3">
    <name type="scientific">Diploptera punctata</name>
    <name type="common">Pacific beetle cockroach</name>
    <dbReference type="NCBI Taxonomy" id="6984"/>
    <lineage>
        <taxon>Eukaryota</taxon>
        <taxon>Metazoa</taxon>
        <taxon>Ecdysozoa</taxon>
        <taxon>Arthropoda</taxon>
        <taxon>Hexapoda</taxon>
        <taxon>Insecta</taxon>
        <taxon>Pterygota</taxon>
        <taxon>Neoptera</taxon>
        <taxon>Polyneoptera</taxon>
        <taxon>Dictyoptera</taxon>
        <taxon>Blattodea</taxon>
        <taxon>Blaberoidea</taxon>
        <taxon>Blaberidae</taxon>
        <taxon>Diplopterinae</taxon>
        <taxon>Diploptera</taxon>
    </lineage>
</organism>
<evidence type="ECO:0000313" key="3">
    <source>
        <dbReference type="Proteomes" id="UP001233999"/>
    </source>
</evidence>
<dbReference type="EMBL" id="JASPKZ010005575">
    <property type="protein sequence ID" value="KAJ9588577.1"/>
    <property type="molecule type" value="Genomic_DNA"/>
</dbReference>
<evidence type="ECO:0000256" key="1">
    <source>
        <dbReference type="SAM" id="MobiDB-lite"/>
    </source>
</evidence>
<feature type="region of interest" description="Disordered" evidence="1">
    <location>
        <begin position="1"/>
        <end position="21"/>
    </location>
</feature>
<reference evidence="2" key="2">
    <citation type="submission" date="2023-05" db="EMBL/GenBank/DDBJ databases">
        <authorList>
            <person name="Fouks B."/>
        </authorList>
    </citation>
    <scope>NUCLEOTIDE SEQUENCE</scope>
    <source>
        <strain evidence="2">Stay&amp;Tobe</strain>
        <tissue evidence="2">Testes</tissue>
    </source>
</reference>
<feature type="compositionally biased region" description="Basic and acidic residues" evidence="1">
    <location>
        <begin position="1"/>
        <end position="19"/>
    </location>
</feature>
<evidence type="ECO:0000313" key="2">
    <source>
        <dbReference type="EMBL" id="KAJ9588577.1"/>
    </source>
</evidence>